<keyword evidence="6" id="KW-0812">Transmembrane</keyword>
<feature type="region of interest" description="Disordered" evidence="5">
    <location>
        <begin position="833"/>
        <end position="863"/>
    </location>
</feature>
<evidence type="ECO:0000256" key="3">
    <source>
        <dbReference type="ARBA" id="ARBA00029447"/>
    </source>
</evidence>
<dbReference type="CDD" id="cd11386">
    <property type="entry name" value="MCP_signal"/>
    <property type="match status" value="1"/>
</dbReference>
<feature type="domain" description="PAC" evidence="8">
    <location>
        <begin position="472"/>
        <end position="524"/>
    </location>
</feature>
<dbReference type="KEGG" id="pshq:F3W81_08255"/>
<dbReference type="InterPro" id="IPR051310">
    <property type="entry name" value="MCP_chemotaxis"/>
</dbReference>
<dbReference type="InterPro" id="IPR000014">
    <property type="entry name" value="PAS"/>
</dbReference>
<dbReference type="Pfam" id="PF13426">
    <property type="entry name" value="PAS_9"/>
    <property type="match status" value="1"/>
</dbReference>
<dbReference type="Pfam" id="PF00672">
    <property type="entry name" value="HAMP"/>
    <property type="match status" value="2"/>
</dbReference>
<gene>
    <name evidence="10" type="ORF">F3W81_08255</name>
</gene>
<keyword evidence="6" id="KW-1133">Transmembrane helix</keyword>
<reference evidence="10 11" key="1">
    <citation type="submission" date="2019-10" db="EMBL/GenBank/DDBJ databases">
        <title>Pseudopuniceibacterium sp. HQ09 islated from Antarctica.</title>
        <authorList>
            <person name="Liao L."/>
            <person name="Su S."/>
            <person name="Chen B."/>
            <person name="Yu Y."/>
        </authorList>
    </citation>
    <scope>NUCLEOTIDE SEQUENCE [LARGE SCALE GENOMIC DNA]</scope>
    <source>
        <strain evidence="10 11">HQ09</strain>
    </source>
</reference>
<dbReference type="SMART" id="SM00283">
    <property type="entry name" value="MA"/>
    <property type="match status" value="1"/>
</dbReference>
<evidence type="ECO:0000256" key="6">
    <source>
        <dbReference type="SAM" id="Phobius"/>
    </source>
</evidence>
<dbReference type="EMBL" id="CP045201">
    <property type="protein sequence ID" value="QOL80806.1"/>
    <property type="molecule type" value="Genomic_DNA"/>
</dbReference>
<evidence type="ECO:0000256" key="1">
    <source>
        <dbReference type="ARBA" id="ARBA00004370"/>
    </source>
</evidence>
<dbReference type="SMART" id="SM00304">
    <property type="entry name" value="HAMP"/>
    <property type="match status" value="2"/>
</dbReference>
<keyword evidence="2" id="KW-0145">Chemotaxis</keyword>
<dbReference type="CDD" id="cd00130">
    <property type="entry name" value="PAS"/>
    <property type="match status" value="1"/>
</dbReference>
<feature type="domain" description="HAMP" evidence="9">
    <location>
        <begin position="221"/>
        <end position="274"/>
    </location>
</feature>
<dbReference type="GO" id="GO:0007165">
    <property type="term" value="P:signal transduction"/>
    <property type="evidence" value="ECO:0007669"/>
    <property type="project" value="UniProtKB-KW"/>
</dbReference>
<dbReference type="CDD" id="cd06225">
    <property type="entry name" value="HAMP"/>
    <property type="match status" value="1"/>
</dbReference>
<name>A0A7L9WN26_9RHOB</name>
<dbReference type="InterPro" id="IPR035965">
    <property type="entry name" value="PAS-like_dom_sf"/>
</dbReference>
<dbReference type="SUPFAM" id="SSF55785">
    <property type="entry name" value="PYP-like sensor domain (PAS domain)"/>
    <property type="match status" value="1"/>
</dbReference>
<dbReference type="PROSITE" id="PS50113">
    <property type="entry name" value="PAC"/>
    <property type="match status" value="1"/>
</dbReference>
<feature type="domain" description="Methyl-accepting transducer" evidence="7">
    <location>
        <begin position="588"/>
        <end position="817"/>
    </location>
</feature>
<dbReference type="GO" id="GO:0006935">
    <property type="term" value="P:chemotaxis"/>
    <property type="evidence" value="ECO:0007669"/>
    <property type="project" value="UniProtKB-KW"/>
</dbReference>
<protein>
    <submittedName>
        <fullName evidence="10">PAS domain S-box protein</fullName>
    </submittedName>
</protein>
<organism evidence="10 11">
    <name type="scientific">Pseudooceanicola spongiae</name>
    <dbReference type="NCBI Taxonomy" id="2613965"/>
    <lineage>
        <taxon>Bacteria</taxon>
        <taxon>Pseudomonadati</taxon>
        <taxon>Pseudomonadota</taxon>
        <taxon>Alphaproteobacteria</taxon>
        <taxon>Rhodobacterales</taxon>
        <taxon>Paracoccaceae</taxon>
        <taxon>Pseudooceanicola</taxon>
    </lineage>
</organism>
<evidence type="ECO:0000256" key="2">
    <source>
        <dbReference type="ARBA" id="ARBA00022500"/>
    </source>
</evidence>
<comment type="similarity">
    <text evidence="3">Belongs to the methyl-accepting chemotaxis (MCP) protein family.</text>
</comment>
<evidence type="ECO:0000313" key="10">
    <source>
        <dbReference type="EMBL" id="QOL80806.1"/>
    </source>
</evidence>
<sequence>MQHLRPLQDSPAPGWCHAKETDMTKAAPDTQAIPVFKSTLFRATMIVALCIMMVVTVTEVIAIRTERQSIESWTGIRASEATAGIASQISGALKFARPEAIETVVAGLAEGIPDDLLGASAVSADGTPLYDLDRPGYEMSAAHQLAALAVRTGQPQKDVDLRLWAYPSSFGKDAAIVGAMVTQWSTDARIAAATAGRISAAGVAGLVFLLALLLSATLFSLYISKPLRRVANQMGQVGRGDYDTSIEGTGRADEIGGIAKRLDDFRSGLQTARATLRENAFKSAAIDSTGAALLLLDAEMKIVFSNPSCRQLLDTSGTAIRASWPEFSSDKMDGQVAARLPGVGRFIELIRAPHAHLPQSSELKWGEARIKIAADSVRDEEQRIIGFVMELQNITQEKLNQAVLSAIDTHQVRIDFDDNHNVVSCNPRICDLTGMSEAELRRRNSPSTLRPADEATMGLEQGIATLREGKPVSGKFQLASADGANVIIEGSLSPILSSDGAIQRVVLIGSDITEVHRSVQAAEQERIETSHQQQLVVDALKIGLRQMAQGDLTCTIQQEFRVEYEQLRTNFNQAVESLHDAMCAVIQNAESIRGETGEISNAADDLAKRTEKQAGTLEETAAALDQLTASVKSAAIGADEASHLAEGAQSKAEMGGQVARNAITAMDAIKASSLEISKITGVIDDIAFQTNLLALNAGVEAARAGDAGRGFAVVATEVRALAQRSSDAAREINQLISASGNHVKSGVDLVDKTGEALSDIVSSVADISTRVATIASSAREQSMGLNEINNAMNDLDQVTQQNSAMFEETTAASHALTSEANSLVEAAEKFKVRMPRSNGTPARGERSKSKPARAVSCGGQVSTPAEKAVNWQEF</sequence>
<dbReference type="Gene3D" id="3.30.450.20">
    <property type="entry name" value="PAS domain"/>
    <property type="match status" value="2"/>
</dbReference>
<dbReference type="PROSITE" id="PS50885">
    <property type="entry name" value="HAMP"/>
    <property type="match status" value="2"/>
</dbReference>
<dbReference type="SUPFAM" id="SSF58104">
    <property type="entry name" value="Methyl-accepting chemotaxis protein (MCP) signaling domain"/>
    <property type="match status" value="1"/>
</dbReference>
<dbReference type="FunFam" id="1.10.287.950:FF:000001">
    <property type="entry name" value="Methyl-accepting chemotaxis sensory transducer"/>
    <property type="match status" value="1"/>
</dbReference>
<dbReference type="InterPro" id="IPR004089">
    <property type="entry name" value="MCPsignal_dom"/>
</dbReference>
<dbReference type="SUPFAM" id="SSF158472">
    <property type="entry name" value="HAMP domain-like"/>
    <property type="match status" value="1"/>
</dbReference>
<evidence type="ECO:0000259" key="8">
    <source>
        <dbReference type="PROSITE" id="PS50113"/>
    </source>
</evidence>
<feature type="domain" description="HAMP" evidence="9">
    <location>
        <begin position="531"/>
        <end position="583"/>
    </location>
</feature>
<evidence type="ECO:0000256" key="5">
    <source>
        <dbReference type="SAM" id="MobiDB-lite"/>
    </source>
</evidence>
<evidence type="ECO:0000256" key="4">
    <source>
        <dbReference type="PROSITE-ProRule" id="PRU00284"/>
    </source>
</evidence>
<dbReference type="AlphaFoldDB" id="A0A7L9WN26"/>
<keyword evidence="11" id="KW-1185">Reference proteome</keyword>
<dbReference type="InterPro" id="IPR000700">
    <property type="entry name" value="PAS-assoc_C"/>
</dbReference>
<evidence type="ECO:0000313" key="11">
    <source>
        <dbReference type="Proteomes" id="UP000594118"/>
    </source>
</evidence>
<keyword evidence="6" id="KW-0472">Membrane</keyword>
<dbReference type="InterPro" id="IPR003660">
    <property type="entry name" value="HAMP_dom"/>
</dbReference>
<feature type="transmembrane region" description="Helical" evidence="6">
    <location>
        <begin position="40"/>
        <end position="63"/>
    </location>
</feature>
<accession>A0A7L9WN26</accession>
<dbReference type="NCBIfam" id="TIGR00229">
    <property type="entry name" value="sensory_box"/>
    <property type="match status" value="1"/>
</dbReference>
<feature type="transmembrane region" description="Helical" evidence="6">
    <location>
        <begin position="198"/>
        <end position="223"/>
    </location>
</feature>
<evidence type="ECO:0000259" key="7">
    <source>
        <dbReference type="PROSITE" id="PS50111"/>
    </source>
</evidence>
<dbReference type="SMART" id="SM00091">
    <property type="entry name" value="PAS"/>
    <property type="match status" value="2"/>
</dbReference>
<dbReference type="PANTHER" id="PTHR43531">
    <property type="entry name" value="PROTEIN ICFG"/>
    <property type="match status" value="1"/>
</dbReference>
<dbReference type="Pfam" id="PF00015">
    <property type="entry name" value="MCPsignal"/>
    <property type="match status" value="1"/>
</dbReference>
<dbReference type="PROSITE" id="PS50111">
    <property type="entry name" value="CHEMOTAXIS_TRANSDUC_2"/>
    <property type="match status" value="1"/>
</dbReference>
<dbReference type="Gene3D" id="1.10.287.950">
    <property type="entry name" value="Methyl-accepting chemotaxis protein"/>
    <property type="match status" value="1"/>
</dbReference>
<comment type="subcellular location">
    <subcellularLocation>
        <location evidence="1">Membrane</location>
    </subcellularLocation>
</comment>
<dbReference type="GO" id="GO:0016020">
    <property type="term" value="C:membrane"/>
    <property type="evidence" value="ECO:0007669"/>
    <property type="project" value="UniProtKB-SubCell"/>
</dbReference>
<dbReference type="Proteomes" id="UP000594118">
    <property type="component" value="Chromosome"/>
</dbReference>
<dbReference type="PANTHER" id="PTHR43531:SF11">
    <property type="entry name" value="METHYL-ACCEPTING CHEMOTAXIS PROTEIN 3"/>
    <property type="match status" value="1"/>
</dbReference>
<dbReference type="Gene3D" id="6.10.340.10">
    <property type="match status" value="1"/>
</dbReference>
<keyword evidence="4" id="KW-0807">Transducer</keyword>
<proteinExistence type="inferred from homology"/>
<evidence type="ECO:0000259" key="9">
    <source>
        <dbReference type="PROSITE" id="PS50885"/>
    </source>
</evidence>